<feature type="region of interest" description="Disordered" evidence="1">
    <location>
        <begin position="64"/>
        <end position="95"/>
    </location>
</feature>
<organism evidence="2 3">
    <name type="scientific">Oryza meyeriana var. granulata</name>
    <dbReference type="NCBI Taxonomy" id="110450"/>
    <lineage>
        <taxon>Eukaryota</taxon>
        <taxon>Viridiplantae</taxon>
        <taxon>Streptophyta</taxon>
        <taxon>Embryophyta</taxon>
        <taxon>Tracheophyta</taxon>
        <taxon>Spermatophyta</taxon>
        <taxon>Magnoliopsida</taxon>
        <taxon>Liliopsida</taxon>
        <taxon>Poales</taxon>
        <taxon>Poaceae</taxon>
        <taxon>BOP clade</taxon>
        <taxon>Oryzoideae</taxon>
        <taxon>Oryzeae</taxon>
        <taxon>Oryzinae</taxon>
        <taxon>Oryza</taxon>
        <taxon>Oryza meyeriana</taxon>
    </lineage>
</organism>
<name>A0A6G1DKZ5_9ORYZ</name>
<evidence type="ECO:0000313" key="2">
    <source>
        <dbReference type="EMBL" id="KAF0913081.1"/>
    </source>
</evidence>
<proteinExistence type="predicted"/>
<gene>
    <name evidence="2" type="ORF">E2562_020234</name>
</gene>
<dbReference type="Proteomes" id="UP000479710">
    <property type="component" value="Unassembled WGS sequence"/>
</dbReference>
<protein>
    <submittedName>
        <fullName evidence="2">Uncharacterized protein</fullName>
    </submittedName>
</protein>
<dbReference type="EMBL" id="SPHZ02000006">
    <property type="protein sequence ID" value="KAF0913081.1"/>
    <property type="molecule type" value="Genomic_DNA"/>
</dbReference>
<reference evidence="2 3" key="1">
    <citation type="submission" date="2019-11" db="EMBL/GenBank/DDBJ databases">
        <title>Whole genome sequence of Oryza granulata.</title>
        <authorList>
            <person name="Li W."/>
        </authorList>
    </citation>
    <scope>NUCLEOTIDE SEQUENCE [LARGE SCALE GENOMIC DNA]</scope>
    <source>
        <strain evidence="3">cv. Menghai</strain>
        <tissue evidence="2">Leaf</tissue>
    </source>
</reference>
<keyword evidence="3" id="KW-1185">Reference proteome</keyword>
<evidence type="ECO:0000313" key="3">
    <source>
        <dbReference type="Proteomes" id="UP000479710"/>
    </source>
</evidence>
<feature type="compositionally biased region" description="Basic and acidic residues" evidence="1">
    <location>
        <begin position="75"/>
        <end position="86"/>
    </location>
</feature>
<comment type="caution">
    <text evidence="2">The sequence shown here is derived from an EMBL/GenBank/DDBJ whole genome shotgun (WGS) entry which is preliminary data.</text>
</comment>
<accession>A0A6G1DKZ5</accession>
<dbReference type="AlphaFoldDB" id="A0A6G1DKZ5"/>
<evidence type="ECO:0000256" key="1">
    <source>
        <dbReference type="SAM" id="MobiDB-lite"/>
    </source>
</evidence>
<sequence>MATVEGEVGDLTKKVVDLTTSLNNIESVKGMEHWIPSVDAGIQGLNQAMEGIAAWVTILETKPPASPSMVAPTPDGHRHEELHQGDASRVLAAPE</sequence>